<dbReference type="EMBL" id="PVTE01000061">
    <property type="protein sequence ID" value="PRY20117.1"/>
    <property type="molecule type" value="Genomic_DNA"/>
</dbReference>
<evidence type="ECO:0000256" key="3">
    <source>
        <dbReference type="ARBA" id="ARBA00022553"/>
    </source>
</evidence>
<dbReference type="SMART" id="SM00387">
    <property type="entry name" value="HATPase_c"/>
    <property type="match status" value="1"/>
</dbReference>
<keyword evidence="4" id="KW-0808">Transferase</keyword>
<accession>A0A2T0RG39</accession>
<evidence type="ECO:0000313" key="8">
    <source>
        <dbReference type="EMBL" id="PRY20117.1"/>
    </source>
</evidence>
<evidence type="ECO:0000256" key="5">
    <source>
        <dbReference type="ARBA" id="ARBA00022777"/>
    </source>
</evidence>
<dbReference type="InterPro" id="IPR005467">
    <property type="entry name" value="His_kinase_dom"/>
</dbReference>
<dbReference type="Gene3D" id="3.30.565.10">
    <property type="entry name" value="Histidine kinase-like ATPase, C-terminal domain"/>
    <property type="match status" value="1"/>
</dbReference>
<dbReference type="InterPro" id="IPR036890">
    <property type="entry name" value="HATPase_C_sf"/>
</dbReference>
<evidence type="ECO:0000256" key="1">
    <source>
        <dbReference type="ARBA" id="ARBA00000085"/>
    </source>
</evidence>
<dbReference type="EC" id="2.7.13.3" evidence="2"/>
<dbReference type="AlphaFoldDB" id="A0A2T0RG39"/>
<dbReference type="PRINTS" id="PR00344">
    <property type="entry name" value="BCTRLSENSOR"/>
</dbReference>
<dbReference type="InterPro" id="IPR036097">
    <property type="entry name" value="HisK_dim/P_sf"/>
</dbReference>
<dbReference type="CDD" id="cd00082">
    <property type="entry name" value="HisKA"/>
    <property type="match status" value="1"/>
</dbReference>
<evidence type="ECO:0000256" key="4">
    <source>
        <dbReference type="ARBA" id="ARBA00022679"/>
    </source>
</evidence>
<sequence length="428" mass="47924">MIKFFYYSFLFFLSKNRHTINHSLKLRNIYRWSLVSVSRAPINPIFPSYNWHFLRIISGRTDLYTAHYQPANQTPDSQKVVPRNRQPIGNLFTPIGSVSSDHGAQLLVVDLAQLTGKSGTYTQWLPQQANYLPGPPQLNQSIQLTDLLATSQQQLFILTGCAVLLWIGYVVYTRQQRTIRLLTRQKADIVKQVQHLERINQQKVNLFSLISHDLRLPVVRLKQQLNTLKQASPATAPIDQQIRESEEQVDQLARMLTNLLDWSVVQMKGLPTNPVQVDVSVLTAEVIADVSTQLKHKNIRLINQVSASTWIIADRYQLLCVVRNLISNAIKFTPPHGYVRLYTKTAGESCIWLTVRDTGIGMSADEVACVLSAPVIRSGTQGEPGTGLGLLLCRELLGDDADALQLTSQPGKGTSVSVRLVTADKPTP</sequence>
<evidence type="ECO:0000259" key="7">
    <source>
        <dbReference type="PROSITE" id="PS50109"/>
    </source>
</evidence>
<dbReference type="Gene3D" id="1.10.287.130">
    <property type="match status" value="1"/>
</dbReference>
<dbReference type="InterPro" id="IPR003661">
    <property type="entry name" value="HisK_dim/P_dom"/>
</dbReference>
<gene>
    <name evidence="8" type="ORF">CLV58_1614</name>
</gene>
<comment type="caution">
    <text evidence="8">The sequence shown here is derived from an EMBL/GenBank/DDBJ whole genome shotgun (WGS) entry which is preliminary data.</text>
</comment>
<feature type="domain" description="Histidine kinase" evidence="7">
    <location>
        <begin position="209"/>
        <end position="424"/>
    </location>
</feature>
<dbReference type="InterPro" id="IPR003594">
    <property type="entry name" value="HATPase_dom"/>
</dbReference>
<evidence type="ECO:0000256" key="6">
    <source>
        <dbReference type="ARBA" id="ARBA00023012"/>
    </source>
</evidence>
<dbReference type="PROSITE" id="PS50109">
    <property type="entry name" value="HIS_KIN"/>
    <property type="match status" value="1"/>
</dbReference>
<dbReference type="Pfam" id="PF02518">
    <property type="entry name" value="HATPase_c"/>
    <property type="match status" value="1"/>
</dbReference>
<evidence type="ECO:0000256" key="2">
    <source>
        <dbReference type="ARBA" id="ARBA00012438"/>
    </source>
</evidence>
<proteinExistence type="predicted"/>
<dbReference type="InterPro" id="IPR050736">
    <property type="entry name" value="Sensor_HK_Regulatory"/>
</dbReference>
<dbReference type="PANTHER" id="PTHR43711">
    <property type="entry name" value="TWO-COMPONENT HISTIDINE KINASE"/>
    <property type="match status" value="1"/>
</dbReference>
<keyword evidence="3" id="KW-0597">Phosphoprotein</keyword>
<protein>
    <recommendedName>
        <fullName evidence="2">histidine kinase</fullName>
        <ecNumber evidence="2">2.7.13.3</ecNumber>
    </recommendedName>
</protein>
<comment type="catalytic activity">
    <reaction evidence="1">
        <text>ATP + protein L-histidine = ADP + protein N-phospho-L-histidine.</text>
        <dbReference type="EC" id="2.7.13.3"/>
    </reaction>
</comment>
<dbReference type="PANTHER" id="PTHR43711:SF1">
    <property type="entry name" value="HISTIDINE KINASE 1"/>
    <property type="match status" value="1"/>
</dbReference>
<organism evidence="8 9">
    <name type="scientific">Spirosoma oryzae</name>
    <dbReference type="NCBI Taxonomy" id="1469603"/>
    <lineage>
        <taxon>Bacteria</taxon>
        <taxon>Pseudomonadati</taxon>
        <taxon>Bacteroidota</taxon>
        <taxon>Cytophagia</taxon>
        <taxon>Cytophagales</taxon>
        <taxon>Cytophagaceae</taxon>
        <taxon>Spirosoma</taxon>
    </lineage>
</organism>
<dbReference type="SUPFAM" id="SSF47384">
    <property type="entry name" value="Homodimeric domain of signal transducing histidine kinase"/>
    <property type="match status" value="1"/>
</dbReference>
<dbReference type="Proteomes" id="UP000238375">
    <property type="component" value="Unassembled WGS sequence"/>
</dbReference>
<reference evidence="8 9" key="1">
    <citation type="submission" date="2018-03" db="EMBL/GenBank/DDBJ databases">
        <title>Genomic Encyclopedia of Archaeal and Bacterial Type Strains, Phase II (KMG-II): from individual species to whole genera.</title>
        <authorList>
            <person name="Goeker M."/>
        </authorList>
    </citation>
    <scope>NUCLEOTIDE SEQUENCE [LARGE SCALE GENOMIC DNA]</scope>
    <source>
        <strain evidence="8 9">DSM 28354</strain>
    </source>
</reference>
<keyword evidence="6" id="KW-0902">Two-component regulatory system</keyword>
<dbReference type="SUPFAM" id="SSF55874">
    <property type="entry name" value="ATPase domain of HSP90 chaperone/DNA topoisomerase II/histidine kinase"/>
    <property type="match status" value="1"/>
</dbReference>
<dbReference type="InterPro" id="IPR004358">
    <property type="entry name" value="Sig_transdc_His_kin-like_C"/>
</dbReference>
<dbReference type="GO" id="GO:0000155">
    <property type="term" value="F:phosphorelay sensor kinase activity"/>
    <property type="evidence" value="ECO:0007669"/>
    <property type="project" value="InterPro"/>
</dbReference>
<keyword evidence="5 8" id="KW-0418">Kinase</keyword>
<name>A0A2T0RG39_9BACT</name>
<keyword evidence="9" id="KW-1185">Reference proteome</keyword>
<evidence type="ECO:0000313" key="9">
    <source>
        <dbReference type="Proteomes" id="UP000238375"/>
    </source>
</evidence>